<dbReference type="AlphaFoldDB" id="A0A2A2D7E8"/>
<evidence type="ECO:0000313" key="2">
    <source>
        <dbReference type="Proteomes" id="UP000218944"/>
    </source>
</evidence>
<keyword evidence="2" id="KW-1185">Reference proteome</keyword>
<gene>
    <name evidence="1" type="ORF">CK936_13535</name>
</gene>
<dbReference type="EMBL" id="NSJV01000254">
    <property type="protein sequence ID" value="PAU48408.1"/>
    <property type="molecule type" value="Genomic_DNA"/>
</dbReference>
<name>A0A2A2D7E8_9ACTN</name>
<organism evidence="1 2">
    <name type="scientific">Streptomyces albireticuli</name>
    <dbReference type="NCBI Taxonomy" id="1940"/>
    <lineage>
        <taxon>Bacteria</taxon>
        <taxon>Bacillati</taxon>
        <taxon>Actinomycetota</taxon>
        <taxon>Actinomycetes</taxon>
        <taxon>Kitasatosporales</taxon>
        <taxon>Streptomycetaceae</taxon>
        <taxon>Streptomyces</taxon>
    </lineage>
</organism>
<evidence type="ECO:0000313" key="1">
    <source>
        <dbReference type="EMBL" id="PAU48408.1"/>
    </source>
</evidence>
<comment type="caution">
    <text evidence="1">The sequence shown here is derived from an EMBL/GenBank/DDBJ whole genome shotgun (WGS) entry which is preliminary data.</text>
</comment>
<protein>
    <submittedName>
        <fullName evidence="1">Uncharacterized protein</fullName>
    </submittedName>
</protein>
<sequence length="181" mass="19920">MTRAVTVLSHPGLIRLVTEIDDNGPVNRRMLGRTFADLTRHQIRHALGIGRAHQLIRAGHRNGPCHRLTGRGADLADVYDTVARWARTQQFPVPASDFVTRVQQTLALLHREAVLGLVAGETVDPHQVRQAGDAGLLPDADALISLHRPWTAVAEWIRTNPSVLAPIRRSTVAPAEAERSR</sequence>
<proteinExistence type="predicted"/>
<accession>A0A2A2D7E8</accession>
<dbReference type="Proteomes" id="UP000218944">
    <property type="component" value="Unassembled WGS sequence"/>
</dbReference>
<reference evidence="1 2" key="1">
    <citation type="submission" date="2017-08" db="EMBL/GenBank/DDBJ databases">
        <title>Genome sequence of Streptomyces albireticuli NRRL B-1670.</title>
        <authorList>
            <person name="Graham D.E."/>
            <person name="Mahan K.M."/>
            <person name="Klingeman D.M."/>
            <person name="Hettich R.L."/>
            <person name="Parry R.J."/>
            <person name="Spain J.C."/>
        </authorList>
    </citation>
    <scope>NUCLEOTIDE SEQUENCE [LARGE SCALE GENOMIC DNA]</scope>
    <source>
        <strain evidence="1 2">NRRL B-1670</strain>
    </source>
</reference>